<dbReference type="InParanoid" id="A0A0D0AYE5"/>
<name>A0A0D0AYE5_9AGAM</name>
<proteinExistence type="predicted"/>
<dbReference type="Proteomes" id="UP000054485">
    <property type="component" value="Unassembled WGS sequence"/>
</dbReference>
<protein>
    <submittedName>
        <fullName evidence="1">Uncharacterized protein</fullName>
    </submittedName>
</protein>
<evidence type="ECO:0000313" key="2">
    <source>
        <dbReference type="Proteomes" id="UP000054485"/>
    </source>
</evidence>
<accession>A0A0D0AYE5</accession>
<feature type="non-terminal residue" evidence="1">
    <location>
        <position position="201"/>
    </location>
</feature>
<gene>
    <name evidence="1" type="ORF">CY34DRAFT_93661</name>
</gene>
<sequence>WTLHCPDCKDWCQTSIPSGLMLWHEGQFSSLASHRGSKRCVQAATRQRNKQSRTNDVRLLSRSHSLITAFSPSHCRSPPPPSDNCPGIEVVWPDDLRPFLMLFPWGRYHSGPDALPYTIDITQPSAPRARSKYCTHTRFQGSACDECTDVHRHILHLSEIARDPKQHTNYKYLGLGHLQDIAKTYAEQIKVLKLQVRVHSL</sequence>
<reference evidence="2" key="2">
    <citation type="submission" date="2015-01" db="EMBL/GenBank/DDBJ databases">
        <title>Evolutionary Origins and Diversification of the Mycorrhizal Mutualists.</title>
        <authorList>
            <consortium name="DOE Joint Genome Institute"/>
            <consortium name="Mycorrhizal Genomics Consortium"/>
            <person name="Kohler A."/>
            <person name="Kuo A."/>
            <person name="Nagy L.G."/>
            <person name="Floudas D."/>
            <person name="Copeland A."/>
            <person name="Barry K.W."/>
            <person name="Cichocki N."/>
            <person name="Veneault-Fourrey C."/>
            <person name="LaButti K."/>
            <person name="Lindquist E.A."/>
            <person name="Lipzen A."/>
            <person name="Lundell T."/>
            <person name="Morin E."/>
            <person name="Murat C."/>
            <person name="Riley R."/>
            <person name="Ohm R."/>
            <person name="Sun H."/>
            <person name="Tunlid A."/>
            <person name="Henrissat B."/>
            <person name="Grigoriev I.V."/>
            <person name="Hibbett D.S."/>
            <person name="Martin F."/>
        </authorList>
    </citation>
    <scope>NUCLEOTIDE SEQUENCE [LARGE SCALE GENOMIC DNA]</scope>
    <source>
        <strain evidence="2">UH-Slu-Lm8-n1</strain>
    </source>
</reference>
<dbReference type="AlphaFoldDB" id="A0A0D0AYE5"/>
<reference evidence="1 2" key="1">
    <citation type="submission" date="2014-04" db="EMBL/GenBank/DDBJ databases">
        <authorList>
            <consortium name="DOE Joint Genome Institute"/>
            <person name="Kuo A."/>
            <person name="Ruytinx J."/>
            <person name="Rineau F."/>
            <person name="Colpaert J."/>
            <person name="Kohler A."/>
            <person name="Nagy L.G."/>
            <person name="Floudas D."/>
            <person name="Copeland A."/>
            <person name="Barry K.W."/>
            <person name="Cichocki N."/>
            <person name="Veneault-Fourrey C."/>
            <person name="LaButti K."/>
            <person name="Lindquist E.A."/>
            <person name="Lipzen A."/>
            <person name="Lundell T."/>
            <person name="Morin E."/>
            <person name="Murat C."/>
            <person name="Sun H."/>
            <person name="Tunlid A."/>
            <person name="Henrissat B."/>
            <person name="Grigoriev I.V."/>
            <person name="Hibbett D.S."/>
            <person name="Martin F."/>
            <person name="Nordberg H.P."/>
            <person name="Cantor M.N."/>
            <person name="Hua S.X."/>
        </authorList>
    </citation>
    <scope>NUCLEOTIDE SEQUENCE [LARGE SCALE GENOMIC DNA]</scope>
    <source>
        <strain evidence="1 2">UH-Slu-Lm8-n1</strain>
    </source>
</reference>
<organism evidence="1 2">
    <name type="scientific">Suillus luteus UH-Slu-Lm8-n1</name>
    <dbReference type="NCBI Taxonomy" id="930992"/>
    <lineage>
        <taxon>Eukaryota</taxon>
        <taxon>Fungi</taxon>
        <taxon>Dikarya</taxon>
        <taxon>Basidiomycota</taxon>
        <taxon>Agaricomycotina</taxon>
        <taxon>Agaricomycetes</taxon>
        <taxon>Agaricomycetidae</taxon>
        <taxon>Boletales</taxon>
        <taxon>Suillineae</taxon>
        <taxon>Suillaceae</taxon>
        <taxon>Suillus</taxon>
    </lineage>
</organism>
<evidence type="ECO:0000313" key="1">
    <source>
        <dbReference type="EMBL" id="KIK36883.1"/>
    </source>
</evidence>
<dbReference type="OrthoDB" id="2691851at2759"/>
<keyword evidence="2" id="KW-1185">Reference proteome</keyword>
<dbReference type="HOGENOM" id="CLU_1363332_0_0_1"/>
<dbReference type="EMBL" id="KN835492">
    <property type="protein sequence ID" value="KIK36883.1"/>
    <property type="molecule type" value="Genomic_DNA"/>
</dbReference>